<accession>A0A5P9P1Y4</accession>
<organism evidence="1 2">
    <name type="scientific">Natronorubrum aibiense</name>
    <dbReference type="NCBI Taxonomy" id="348826"/>
    <lineage>
        <taxon>Archaea</taxon>
        <taxon>Methanobacteriati</taxon>
        <taxon>Methanobacteriota</taxon>
        <taxon>Stenosarchaea group</taxon>
        <taxon>Halobacteria</taxon>
        <taxon>Halobacteriales</taxon>
        <taxon>Natrialbaceae</taxon>
        <taxon>Natronorubrum</taxon>
    </lineage>
</organism>
<dbReference type="RefSeq" id="WP_152939887.1">
    <property type="nucleotide sequence ID" value="NZ_CP045488.1"/>
</dbReference>
<evidence type="ECO:0000313" key="1">
    <source>
        <dbReference type="EMBL" id="QFU82141.1"/>
    </source>
</evidence>
<dbReference type="GeneID" id="42300611"/>
<sequence>MLRTLLIAFGIAEIAKPQPVIDACERIGLENAEDAQLRPWARWGARLEGAIFVWLLARRKSKWTPTCVLLAAAGAVLVFVPQPIINYSQRLVYANHDELQSKSWVKPAARLLGVLYLTVVTLSKTGRETDTDDDAT</sequence>
<protein>
    <submittedName>
        <fullName evidence="1">Uncharacterized protein</fullName>
    </submittedName>
</protein>
<gene>
    <name evidence="1" type="ORF">GCU68_06150</name>
</gene>
<dbReference type="OrthoDB" id="260081at2157"/>
<dbReference type="EMBL" id="CP045488">
    <property type="protein sequence ID" value="QFU82141.1"/>
    <property type="molecule type" value="Genomic_DNA"/>
</dbReference>
<evidence type="ECO:0000313" key="2">
    <source>
        <dbReference type="Proteomes" id="UP000326170"/>
    </source>
</evidence>
<keyword evidence="2" id="KW-1185">Reference proteome</keyword>
<proteinExistence type="predicted"/>
<dbReference type="KEGG" id="nas:GCU68_06150"/>
<dbReference type="AlphaFoldDB" id="A0A5P9P1Y4"/>
<dbReference type="Proteomes" id="UP000326170">
    <property type="component" value="Chromosome"/>
</dbReference>
<reference evidence="1 2" key="1">
    <citation type="journal article" date="2007" name="Int. J. Syst. Evol. Microbiol.">
        <title>Natronorubrum sulfidifaciens sp. nov., an extremely haloalkaliphilic archaeon isolated from Aiding salt lake in Xin-Jiang, China.</title>
        <authorList>
            <person name="Cui H.L."/>
            <person name="Tohty D."/>
            <person name="Liu H.C."/>
            <person name="Liu S.J."/>
            <person name="Oren A."/>
            <person name="Zhou P.J."/>
        </authorList>
    </citation>
    <scope>NUCLEOTIDE SEQUENCE [LARGE SCALE GENOMIC DNA]</scope>
    <source>
        <strain evidence="1 2">7-3</strain>
    </source>
</reference>
<name>A0A5P9P1Y4_9EURY</name>